<accession>A0ABT4CU10</accession>
<dbReference type="Pfam" id="PF04443">
    <property type="entry name" value="LuxE"/>
    <property type="match status" value="1"/>
</dbReference>
<feature type="domain" description="Acyl-protein synthetase LuxE" evidence="1">
    <location>
        <begin position="7"/>
        <end position="365"/>
    </location>
</feature>
<sequence>MENFNLVDDIILGDQFKREKREKEKMLVEAIKPQLKENVKNLNVKSLYAKAGINIDEIERLEQVPFIPVTMFKYFELKTCRDEDVVRVLNSSATTTGMPSKIYLDKKTSMRQSQGLISILKNFLGTKRRSMLVIDSDDINKKTSTISARGAAVRGVSSFANKIVYVMDKYEDELKVNIDRLREFEEKYKDKEVLVYGFTYIVWSKFIKVLKEKGIKLNMPNLKLLHSGGWKKLTSEKVDKDEFSRTVAEVFNTSPSNIIDFYGMVEQVGVVFIDCECGYKHVPDFAEVIIRDMLTLEEVSVGESGLIEVMSTLASSYPSQAILTEDIGELVGIDDCKCGRKGKYFKFKSRVEKAEVRGCGDTFAERENGR</sequence>
<name>A0ABT4CU10_9CLOT</name>
<organism evidence="2 3">
    <name type="scientific">Clostridium ganghwense</name>
    <dbReference type="NCBI Taxonomy" id="312089"/>
    <lineage>
        <taxon>Bacteria</taxon>
        <taxon>Bacillati</taxon>
        <taxon>Bacillota</taxon>
        <taxon>Clostridia</taxon>
        <taxon>Eubacteriales</taxon>
        <taxon>Clostridiaceae</taxon>
        <taxon>Clostridium</taxon>
    </lineage>
</organism>
<protein>
    <submittedName>
        <fullName evidence="2">Acyl-protein synthetase</fullName>
    </submittedName>
</protein>
<dbReference type="Gene3D" id="3.40.50.12780">
    <property type="entry name" value="N-terminal domain of ligase-like"/>
    <property type="match status" value="1"/>
</dbReference>
<proteinExistence type="predicted"/>
<gene>
    <name evidence="2" type="ORF">OXH55_14850</name>
</gene>
<dbReference type="EMBL" id="JAPQES010000005">
    <property type="protein sequence ID" value="MCY6371923.1"/>
    <property type="molecule type" value="Genomic_DNA"/>
</dbReference>
<dbReference type="RefSeq" id="WP_268050822.1">
    <property type="nucleotide sequence ID" value="NZ_JAPQES010000005.1"/>
</dbReference>
<evidence type="ECO:0000313" key="2">
    <source>
        <dbReference type="EMBL" id="MCY6371923.1"/>
    </source>
</evidence>
<evidence type="ECO:0000313" key="3">
    <source>
        <dbReference type="Proteomes" id="UP001079657"/>
    </source>
</evidence>
<keyword evidence="3" id="KW-1185">Reference proteome</keyword>
<dbReference type="InterPro" id="IPR042099">
    <property type="entry name" value="ANL_N_sf"/>
</dbReference>
<dbReference type="Proteomes" id="UP001079657">
    <property type="component" value="Unassembled WGS sequence"/>
</dbReference>
<evidence type="ECO:0000259" key="1">
    <source>
        <dbReference type="Pfam" id="PF04443"/>
    </source>
</evidence>
<comment type="caution">
    <text evidence="2">The sequence shown here is derived from an EMBL/GenBank/DDBJ whole genome shotgun (WGS) entry which is preliminary data.</text>
</comment>
<dbReference type="InterPro" id="IPR007534">
    <property type="entry name" value="LuxE"/>
</dbReference>
<reference evidence="2" key="1">
    <citation type="submission" date="2022-12" db="EMBL/GenBank/DDBJ databases">
        <authorList>
            <person name="Wang J."/>
        </authorList>
    </citation>
    <scope>NUCLEOTIDE SEQUENCE</scope>
    <source>
        <strain evidence="2">HY-42-06</strain>
    </source>
</reference>